<dbReference type="PROSITE" id="PS50253">
    <property type="entry name" value="COX3"/>
    <property type="match status" value="1"/>
</dbReference>
<feature type="domain" description="Heme-copper oxidase subunit III family profile" evidence="12">
    <location>
        <begin position="2"/>
        <end position="294"/>
    </location>
</feature>
<organism evidence="13 14">
    <name type="scientific">Marinobacterium nitratireducens</name>
    <dbReference type="NCBI Taxonomy" id="518897"/>
    <lineage>
        <taxon>Bacteria</taxon>
        <taxon>Pseudomonadati</taxon>
        <taxon>Pseudomonadota</taxon>
        <taxon>Gammaproteobacteria</taxon>
        <taxon>Oceanospirillales</taxon>
        <taxon>Oceanospirillaceae</taxon>
        <taxon>Marinobacterium</taxon>
    </lineage>
</organism>
<dbReference type="EMBL" id="BMLT01000016">
    <property type="protein sequence ID" value="GGO88188.1"/>
    <property type="molecule type" value="Genomic_DNA"/>
</dbReference>
<dbReference type="GO" id="GO:0019646">
    <property type="term" value="P:aerobic electron transport chain"/>
    <property type="evidence" value="ECO:0007669"/>
    <property type="project" value="InterPro"/>
</dbReference>
<comment type="similarity">
    <text evidence="2 10">Belongs to the cytochrome c oxidase subunit 3 family.</text>
</comment>
<dbReference type="SUPFAM" id="SSF81452">
    <property type="entry name" value="Cytochrome c oxidase subunit III-like"/>
    <property type="match status" value="1"/>
</dbReference>
<dbReference type="RefSeq" id="WP_188862710.1">
    <property type="nucleotide sequence ID" value="NZ_BMLT01000016.1"/>
</dbReference>
<keyword evidence="14" id="KW-1185">Reference proteome</keyword>
<feature type="transmembrane region" description="Helical" evidence="11">
    <location>
        <begin position="89"/>
        <end position="109"/>
    </location>
</feature>
<comment type="caution">
    <text evidence="13">The sequence shown here is derived from an EMBL/GenBank/DDBJ whole genome shotgun (WGS) entry which is preliminary data.</text>
</comment>
<protein>
    <recommendedName>
        <fullName evidence="3">cytochrome-c oxidase</fullName>
        <ecNumber evidence="3">7.1.1.9</ecNumber>
    </recommendedName>
    <alternativeName>
        <fullName evidence="8">Cytochrome aa3 subunit 3</fullName>
    </alternativeName>
    <alternativeName>
        <fullName evidence="9">Cytochrome c oxidase polypeptide III</fullName>
    </alternativeName>
</protein>
<evidence type="ECO:0000256" key="5">
    <source>
        <dbReference type="ARBA" id="ARBA00022967"/>
    </source>
</evidence>
<keyword evidence="7 11" id="KW-0472">Membrane</keyword>
<comment type="subcellular location">
    <subcellularLocation>
        <location evidence="10">Cell membrane</location>
        <topology evidence="10">Multi-pass membrane protein</topology>
    </subcellularLocation>
    <subcellularLocation>
        <location evidence="1">Membrane</location>
        <topology evidence="1">Multi-pass membrane protein</topology>
    </subcellularLocation>
</comment>
<proteinExistence type="inferred from homology"/>
<evidence type="ECO:0000256" key="8">
    <source>
        <dbReference type="ARBA" id="ARBA00031400"/>
    </source>
</evidence>
<evidence type="ECO:0000256" key="9">
    <source>
        <dbReference type="ARBA" id="ARBA00031625"/>
    </source>
</evidence>
<accession>A0A917ZRI1</accession>
<evidence type="ECO:0000313" key="13">
    <source>
        <dbReference type="EMBL" id="GGO88188.1"/>
    </source>
</evidence>
<feature type="transmembrane region" description="Helical" evidence="11">
    <location>
        <begin position="49"/>
        <end position="68"/>
    </location>
</feature>
<dbReference type="Proteomes" id="UP000599578">
    <property type="component" value="Unassembled WGS sequence"/>
</dbReference>
<dbReference type="InterPro" id="IPR013833">
    <property type="entry name" value="Cyt_c_oxidase_su3_a-hlx"/>
</dbReference>
<dbReference type="InterPro" id="IPR035973">
    <property type="entry name" value="Cyt_c_oxidase_su3-like_sf"/>
</dbReference>
<dbReference type="AlphaFoldDB" id="A0A917ZRI1"/>
<evidence type="ECO:0000256" key="2">
    <source>
        <dbReference type="ARBA" id="ARBA00010581"/>
    </source>
</evidence>
<feature type="transmembrane region" description="Helical" evidence="11">
    <location>
        <begin position="230"/>
        <end position="255"/>
    </location>
</feature>
<dbReference type="Gene3D" id="1.20.120.80">
    <property type="entry name" value="Cytochrome c oxidase, subunit III, four-helix bundle"/>
    <property type="match status" value="1"/>
</dbReference>
<dbReference type="PANTHER" id="PTHR11403">
    <property type="entry name" value="CYTOCHROME C OXIDASE SUBUNIT III"/>
    <property type="match status" value="1"/>
</dbReference>
<dbReference type="GO" id="GO:0005886">
    <property type="term" value="C:plasma membrane"/>
    <property type="evidence" value="ECO:0007669"/>
    <property type="project" value="UniProtKB-SubCell"/>
</dbReference>
<evidence type="ECO:0000256" key="1">
    <source>
        <dbReference type="ARBA" id="ARBA00004141"/>
    </source>
</evidence>
<sequence>MSTASYYVPPQSRWPILASIALFLLAFGAGNLMNALSAGASTGTGWLLLLLGLGMLLAILFGWFRNVVHESMSGMYSEQMDRSFRWGMSWFIFSEVMFFAAFFGTLFYVRNLAVPWLGGEGEKGVSNMLWEGFQAQWPLMTTPDMERFPGPEQIISPWHLPLLNTVLLISSSFTVTIAHKALKLGNRSNIVLWLAVTVLLGASFLVFQAYEYYEAYHHLGLTLHAGIYGATFFILTGFHGMHVTLGTLMLIIIWLRVLKGHFSAEQHFGFEAVAWYWHFVDVVWVGLFLFVYIL</sequence>
<gene>
    <name evidence="13" type="primary">coIII</name>
    <name evidence="13" type="ORF">GCM10011348_43110</name>
</gene>
<evidence type="ECO:0000256" key="6">
    <source>
        <dbReference type="ARBA" id="ARBA00022989"/>
    </source>
</evidence>
<dbReference type="InterPro" id="IPR033945">
    <property type="entry name" value="Cyt_c_oxase_su3_dom"/>
</dbReference>
<dbReference type="FunFam" id="1.20.120.80:FF:000003">
    <property type="entry name" value="Cytochrome c oxidase subunit 3"/>
    <property type="match status" value="1"/>
</dbReference>
<dbReference type="InterPro" id="IPR024791">
    <property type="entry name" value="Cyt_c/ubiquinol_Oxase_su3"/>
</dbReference>
<feature type="transmembrane region" description="Helical" evidence="11">
    <location>
        <begin position="190"/>
        <end position="210"/>
    </location>
</feature>
<evidence type="ECO:0000313" key="14">
    <source>
        <dbReference type="Proteomes" id="UP000599578"/>
    </source>
</evidence>
<dbReference type="Pfam" id="PF00510">
    <property type="entry name" value="COX3"/>
    <property type="match status" value="2"/>
</dbReference>
<evidence type="ECO:0000259" key="12">
    <source>
        <dbReference type="PROSITE" id="PS50253"/>
    </source>
</evidence>
<dbReference type="Gene3D" id="1.10.287.70">
    <property type="match status" value="1"/>
</dbReference>
<keyword evidence="6 11" id="KW-1133">Transmembrane helix</keyword>
<evidence type="ECO:0000256" key="4">
    <source>
        <dbReference type="ARBA" id="ARBA00022692"/>
    </source>
</evidence>
<reference evidence="13 14" key="1">
    <citation type="journal article" date="2014" name="Int. J. Syst. Evol. Microbiol.">
        <title>Complete genome sequence of Corynebacterium casei LMG S-19264T (=DSM 44701T), isolated from a smear-ripened cheese.</title>
        <authorList>
            <consortium name="US DOE Joint Genome Institute (JGI-PGF)"/>
            <person name="Walter F."/>
            <person name="Albersmeier A."/>
            <person name="Kalinowski J."/>
            <person name="Ruckert C."/>
        </authorList>
    </citation>
    <scope>NUCLEOTIDE SEQUENCE [LARGE SCALE GENOMIC DNA]</scope>
    <source>
        <strain evidence="13 14">CGMCC 1.7286</strain>
    </source>
</reference>
<evidence type="ECO:0000256" key="10">
    <source>
        <dbReference type="RuleBase" id="RU003376"/>
    </source>
</evidence>
<feature type="transmembrane region" description="Helical" evidence="11">
    <location>
        <begin position="275"/>
        <end position="293"/>
    </location>
</feature>
<keyword evidence="5" id="KW-1278">Translocase</keyword>
<evidence type="ECO:0000256" key="11">
    <source>
        <dbReference type="SAM" id="Phobius"/>
    </source>
</evidence>
<dbReference type="InterPro" id="IPR000298">
    <property type="entry name" value="Cyt_c_oxidase-like_su3"/>
</dbReference>
<evidence type="ECO:0000256" key="3">
    <source>
        <dbReference type="ARBA" id="ARBA00012949"/>
    </source>
</evidence>
<dbReference type="EC" id="7.1.1.9" evidence="3"/>
<feature type="transmembrane region" description="Helical" evidence="11">
    <location>
        <begin position="158"/>
        <end position="178"/>
    </location>
</feature>
<dbReference type="PANTHER" id="PTHR11403:SF7">
    <property type="entry name" value="CYTOCHROME C OXIDASE SUBUNIT 3"/>
    <property type="match status" value="1"/>
</dbReference>
<dbReference type="CDD" id="cd01665">
    <property type="entry name" value="Cyt_c_Oxidase_III"/>
    <property type="match status" value="1"/>
</dbReference>
<evidence type="ECO:0000256" key="7">
    <source>
        <dbReference type="ARBA" id="ARBA00023136"/>
    </source>
</evidence>
<keyword evidence="4 10" id="KW-0812">Transmembrane</keyword>
<dbReference type="GO" id="GO:0004129">
    <property type="term" value="F:cytochrome-c oxidase activity"/>
    <property type="evidence" value="ECO:0007669"/>
    <property type="project" value="UniProtKB-EC"/>
</dbReference>
<name>A0A917ZRI1_9GAMM</name>